<proteinExistence type="predicted"/>
<organism evidence="1 2">
    <name type="scientific">Ancylobacter amanitiformis</name>
    <dbReference type="NCBI Taxonomy" id="217069"/>
    <lineage>
        <taxon>Bacteria</taxon>
        <taxon>Pseudomonadati</taxon>
        <taxon>Pseudomonadota</taxon>
        <taxon>Alphaproteobacteria</taxon>
        <taxon>Hyphomicrobiales</taxon>
        <taxon>Xanthobacteraceae</taxon>
        <taxon>Ancylobacter</taxon>
    </lineage>
</organism>
<evidence type="ECO:0000313" key="2">
    <source>
        <dbReference type="Proteomes" id="UP001235094"/>
    </source>
</evidence>
<evidence type="ECO:0000313" key="1">
    <source>
        <dbReference type="EMBL" id="MDQ0509902.1"/>
    </source>
</evidence>
<sequence>MFDLIGKPLFSALAAAATDALGAGHACTAALGRAGQTGMPADIAAAEAALKQLAEPLRTQLMGAAHQRLRENPGSLLAAMGPAERGHLH</sequence>
<keyword evidence="2" id="KW-1185">Reference proteome</keyword>
<dbReference type="RefSeq" id="WP_306888617.1">
    <property type="nucleotide sequence ID" value="NZ_JAUSVR010000002.1"/>
</dbReference>
<comment type="caution">
    <text evidence="1">The sequence shown here is derived from an EMBL/GenBank/DDBJ whole genome shotgun (WGS) entry which is preliminary data.</text>
</comment>
<dbReference type="EMBL" id="JAUSVR010000002">
    <property type="protein sequence ID" value="MDQ0509902.1"/>
    <property type="molecule type" value="Genomic_DNA"/>
</dbReference>
<protein>
    <submittedName>
        <fullName evidence="1">Uncharacterized protein</fullName>
    </submittedName>
</protein>
<dbReference type="Proteomes" id="UP001235094">
    <property type="component" value="Unassembled WGS sequence"/>
</dbReference>
<name>A0ABU0LMG6_9HYPH</name>
<accession>A0ABU0LMG6</accession>
<reference evidence="1 2" key="1">
    <citation type="submission" date="2023-07" db="EMBL/GenBank/DDBJ databases">
        <title>Genomic Encyclopedia of Type Strains, Phase IV (KMG-IV): sequencing the most valuable type-strain genomes for metagenomic binning, comparative biology and taxonomic classification.</title>
        <authorList>
            <person name="Goeker M."/>
        </authorList>
    </citation>
    <scope>NUCLEOTIDE SEQUENCE [LARGE SCALE GENOMIC DNA]</scope>
    <source>
        <strain evidence="1 2">DSM 15561</strain>
    </source>
</reference>
<gene>
    <name evidence="1" type="ORF">QOZ99_000783</name>
</gene>